<dbReference type="NCBIfam" id="TIGR00762">
    <property type="entry name" value="DegV"/>
    <property type="match status" value="1"/>
</dbReference>
<keyword evidence="4" id="KW-1185">Reference proteome</keyword>
<dbReference type="InterPro" id="IPR050270">
    <property type="entry name" value="DegV_domain_contain"/>
</dbReference>
<dbReference type="InterPro" id="IPR003797">
    <property type="entry name" value="DegV"/>
</dbReference>
<dbReference type="PANTHER" id="PTHR33434">
    <property type="entry name" value="DEGV DOMAIN-CONTAINING PROTEIN DR_1986-RELATED"/>
    <property type="match status" value="1"/>
</dbReference>
<accession>A0A4R5NDF3</accession>
<dbReference type="GO" id="GO:0008289">
    <property type="term" value="F:lipid binding"/>
    <property type="evidence" value="ECO:0007669"/>
    <property type="project" value="UniProtKB-KW"/>
</dbReference>
<evidence type="ECO:0000313" key="3">
    <source>
        <dbReference type="EMBL" id="TDG71429.1"/>
    </source>
</evidence>
<dbReference type="SUPFAM" id="SSF82549">
    <property type="entry name" value="DAK1/DegV-like"/>
    <property type="match status" value="1"/>
</dbReference>
<dbReference type="RefSeq" id="WP_010619473.1">
    <property type="nucleotide sequence ID" value="NZ_CP042371.1"/>
</dbReference>
<dbReference type="PANTHER" id="PTHR33434:SF2">
    <property type="entry name" value="FATTY ACID-BINDING PROTEIN TM_1468"/>
    <property type="match status" value="1"/>
</dbReference>
<dbReference type="Proteomes" id="UP000294854">
    <property type="component" value="Unassembled WGS sequence"/>
</dbReference>
<dbReference type="OrthoDB" id="9775494at2"/>
<sequence length="291" mass="32008">MKTAVITDTASYLDPAIAEAAGIHIVSITVIFGQQTFLENETITYKEFYDKMRADKIMPSTAQVTMAQMQEQFDELAAAGFDEVVCINLSSGITSFFENLSRYAESVENIKVVPFDSKMASEGEAWLTLLAAKMARAGKNAAEIVPELEKLRDSNHVLFAVDNLSHLLHTGRITNSSALIGNLLKIKPILTFENGKIVALSKERTMKRAFNKIKEHINETLPDMNYPVRIGVINGNNPAEEAHWIEQLQGENLTAGGQPVVIEAGEIGPSIGVHTGEGVMGVVWSRDWEKM</sequence>
<dbReference type="STRING" id="1122149.FD44_GL000195"/>
<evidence type="ECO:0000256" key="1">
    <source>
        <dbReference type="ARBA" id="ARBA00003238"/>
    </source>
</evidence>
<gene>
    <name evidence="3" type="ORF">C5L31_002216</name>
</gene>
<dbReference type="PROSITE" id="PS51482">
    <property type="entry name" value="DEGV"/>
    <property type="match status" value="1"/>
</dbReference>
<keyword evidence="2" id="KW-0446">Lipid-binding</keyword>
<dbReference type="Gene3D" id="3.30.1180.10">
    <property type="match status" value="1"/>
</dbReference>
<protein>
    <recommendedName>
        <fullName evidence="5">DegV family protein</fullName>
    </recommendedName>
</protein>
<proteinExistence type="predicted"/>
<dbReference type="Gene3D" id="3.40.50.10170">
    <property type="match status" value="1"/>
</dbReference>
<evidence type="ECO:0008006" key="5">
    <source>
        <dbReference type="Google" id="ProtNLM"/>
    </source>
</evidence>
<dbReference type="EMBL" id="PUFO01000105">
    <property type="protein sequence ID" value="TDG71429.1"/>
    <property type="molecule type" value="Genomic_DNA"/>
</dbReference>
<dbReference type="Pfam" id="PF02645">
    <property type="entry name" value="DegV"/>
    <property type="match status" value="1"/>
</dbReference>
<comment type="function">
    <text evidence="1">May bind long-chain fatty acids, such as palmitate, and may play a role in lipid transport or fatty acid metabolism.</text>
</comment>
<dbReference type="InterPro" id="IPR043168">
    <property type="entry name" value="DegV_C"/>
</dbReference>
<reference evidence="3 4" key="1">
    <citation type="journal article" date="2019" name="Appl. Microbiol. Biotechnol.">
        <title>Uncovering carbohydrate metabolism through a genotype-phenotype association study of 56 lactic acid bacteria genomes.</title>
        <authorList>
            <person name="Buron-Moles G."/>
            <person name="Chailyan A."/>
            <person name="Dolejs I."/>
            <person name="Forster J."/>
            <person name="Miks M.H."/>
        </authorList>
    </citation>
    <scope>NUCLEOTIDE SEQUENCE [LARGE SCALE GENOMIC DNA]</scope>
    <source>
        <strain evidence="3 4">ATCC 49373</strain>
    </source>
</reference>
<evidence type="ECO:0000313" key="4">
    <source>
        <dbReference type="Proteomes" id="UP000294854"/>
    </source>
</evidence>
<dbReference type="AlphaFoldDB" id="A0A4R5NDF3"/>
<name>A0A4R5NDF3_9LACO</name>
<evidence type="ECO:0000256" key="2">
    <source>
        <dbReference type="ARBA" id="ARBA00023121"/>
    </source>
</evidence>
<comment type="caution">
    <text evidence="3">The sequence shown here is derived from an EMBL/GenBank/DDBJ whole genome shotgun (WGS) entry which is preliminary data.</text>
</comment>
<organism evidence="3 4">
    <name type="scientific">Secundilactobacillus malefermentans</name>
    <dbReference type="NCBI Taxonomy" id="176292"/>
    <lineage>
        <taxon>Bacteria</taxon>
        <taxon>Bacillati</taxon>
        <taxon>Bacillota</taxon>
        <taxon>Bacilli</taxon>
        <taxon>Lactobacillales</taxon>
        <taxon>Lactobacillaceae</taxon>
        <taxon>Secundilactobacillus</taxon>
    </lineage>
</organism>